<accession>A0AAV6GCB6</accession>
<name>A0AAV6GCB6_9TELE</name>
<evidence type="ECO:0000313" key="3">
    <source>
        <dbReference type="Proteomes" id="UP000823561"/>
    </source>
</evidence>
<proteinExistence type="predicted"/>
<evidence type="ECO:0000313" key="2">
    <source>
        <dbReference type="EMBL" id="KAG5271176.1"/>
    </source>
</evidence>
<dbReference type="EMBL" id="JADWDJ010000013">
    <property type="protein sequence ID" value="KAG5271176.1"/>
    <property type="molecule type" value="Genomic_DNA"/>
</dbReference>
<evidence type="ECO:0000256" key="1">
    <source>
        <dbReference type="SAM" id="MobiDB-lite"/>
    </source>
</evidence>
<organism evidence="2 3">
    <name type="scientific">Alosa alosa</name>
    <name type="common">allis shad</name>
    <dbReference type="NCBI Taxonomy" id="278164"/>
    <lineage>
        <taxon>Eukaryota</taxon>
        <taxon>Metazoa</taxon>
        <taxon>Chordata</taxon>
        <taxon>Craniata</taxon>
        <taxon>Vertebrata</taxon>
        <taxon>Euteleostomi</taxon>
        <taxon>Actinopterygii</taxon>
        <taxon>Neopterygii</taxon>
        <taxon>Teleostei</taxon>
        <taxon>Clupei</taxon>
        <taxon>Clupeiformes</taxon>
        <taxon>Clupeoidei</taxon>
        <taxon>Clupeidae</taxon>
        <taxon>Alosa</taxon>
    </lineage>
</organism>
<reference evidence="2" key="1">
    <citation type="submission" date="2020-10" db="EMBL/GenBank/DDBJ databases">
        <title>Chromosome-scale genome assembly of the Allis shad, Alosa alosa.</title>
        <authorList>
            <person name="Margot Z."/>
            <person name="Christophe K."/>
            <person name="Cabau C."/>
            <person name="Louis A."/>
            <person name="Berthelot C."/>
            <person name="Parey E."/>
            <person name="Roest Crollius H."/>
            <person name="Montfort J."/>
            <person name="Robinson-Rechavi M."/>
            <person name="Bucao C."/>
            <person name="Bouchez O."/>
            <person name="Gislard M."/>
            <person name="Lluch J."/>
            <person name="Milhes M."/>
            <person name="Lampietro C."/>
            <person name="Lopez Roques C."/>
            <person name="Donnadieu C."/>
            <person name="Braasch I."/>
            <person name="Desvignes T."/>
            <person name="Postlethwait J."/>
            <person name="Bobe J."/>
            <person name="Guiguen Y."/>
        </authorList>
    </citation>
    <scope>NUCLEOTIDE SEQUENCE</scope>
    <source>
        <strain evidence="2">M-15738</strain>
        <tissue evidence="2">Blood</tissue>
    </source>
</reference>
<sequence length="108" mass="11491">MSEPLPVSLESTRVGVSPTGVTEVSSAQRFSFLLLGPGRRVGDRVQSGLPKHLPSETGHGPQKFPSAARRGPPSVSPGVQRGALRDGFDADMKGQTMWRKGSVVTPRK</sequence>
<protein>
    <submittedName>
        <fullName evidence="2">Uncharacterized protein</fullName>
    </submittedName>
</protein>
<feature type="region of interest" description="Disordered" evidence="1">
    <location>
        <begin position="43"/>
        <end position="108"/>
    </location>
</feature>
<feature type="compositionally biased region" description="Basic and acidic residues" evidence="1">
    <location>
        <begin position="83"/>
        <end position="92"/>
    </location>
</feature>
<keyword evidence="3" id="KW-1185">Reference proteome</keyword>
<comment type="caution">
    <text evidence="2">The sequence shown here is derived from an EMBL/GenBank/DDBJ whole genome shotgun (WGS) entry which is preliminary data.</text>
</comment>
<dbReference type="AlphaFoldDB" id="A0AAV6GCB6"/>
<gene>
    <name evidence="2" type="ORF">AALO_G00176770</name>
</gene>
<dbReference type="Proteomes" id="UP000823561">
    <property type="component" value="Chromosome 13"/>
</dbReference>
<feature type="region of interest" description="Disordered" evidence="1">
    <location>
        <begin position="1"/>
        <end position="20"/>
    </location>
</feature>